<dbReference type="Proteomes" id="UP000324233">
    <property type="component" value="Chromosome"/>
</dbReference>
<dbReference type="InterPro" id="IPR036844">
    <property type="entry name" value="Hint_dom_sf"/>
</dbReference>
<proteinExistence type="predicted"/>
<feature type="chain" id="PRO_5022755211" description="Hint domain-containing protein" evidence="1">
    <location>
        <begin position="19"/>
        <end position="642"/>
    </location>
</feature>
<keyword evidence="1" id="KW-0732">Signal</keyword>
<dbReference type="Pfam" id="PF13646">
    <property type="entry name" value="HEAT_2"/>
    <property type="match status" value="1"/>
</dbReference>
<accession>A0A5B9WBU1</accession>
<dbReference type="CDD" id="cd00081">
    <property type="entry name" value="Hint"/>
    <property type="match status" value="1"/>
</dbReference>
<dbReference type="InterPro" id="IPR011989">
    <property type="entry name" value="ARM-like"/>
</dbReference>
<protein>
    <recommendedName>
        <fullName evidence="2">Hint domain-containing protein</fullName>
    </recommendedName>
</protein>
<dbReference type="SUPFAM" id="SSF48452">
    <property type="entry name" value="TPR-like"/>
    <property type="match status" value="1"/>
</dbReference>
<reference evidence="3 4" key="1">
    <citation type="submission" date="2019-08" db="EMBL/GenBank/DDBJ databases">
        <title>Deep-cultivation of Planctomycetes and their phenomic and genomic characterization uncovers novel biology.</title>
        <authorList>
            <person name="Wiegand S."/>
            <person name="Jogler M."/>
            <person name="Boedeker C."/>
            <person name="Pinto D."/>
            <person name="Vollmers J."/>
            <person name="Rivas-Marin E."/>
            <person name="Kohn T."/>
            <person name="Peeters S.H."/>
            <person name="Heuer A."/>
            <person name="Rast P."/>
            <person name="Oberbeckmann S."/>
            <person name="Bunk B."/>
            <person name="Jeske O."/>
            <person name="Meyerdierks A."/>
            <person name="Storesund J.E."/>
            <person name="Kallscheuer N."/>
            <person name="Luecker S."/>
            <person name="Lage O.M."/>
            <person name="Pohl T."/>
            <person name="Merkel B.J."/>
            <person name="Hornburger P."/>
            <person name="Mueller R.-W."/>
            <person name="Bruemmer F."/>
            <person name="Labrenz M."/>
            <person name="Spormann A.M."/>
            <person name="Op den Camp H."/>
            <person name="Overmann J."/>
            <person name="Amann R."/>
            <person name="Jetten M.S.M."/>
            <person name="Mascher T."/>
            <person name="Medema M.H."/>
            <person name="Devos D.P."/>
            <person name="Kaster A.-K."/>
            <person name="Ovreas L."/>
            <person name="Rohde M."/>
            <person name="Galperin M.Y."/>
            <person name="Jogler C."/>
        </authorList>
    </citation>
    <scope>NUCLEOTIDE SEQUENCE [LARGE SCALE GENOMIC DNA]</scope>
    <source>
        <strain evidence="3 4">OJF2</strain>
    </source>
</reference>
<dbReference type="SUPFAM" id="SSF48371">
    <property type="entry name" value="ARM repeat"/>
    <property type="match status" value="1"/>
</dbReference>
<dbReference type="Gene3D" id="2.170.16.10">
    <property type="entry name" value="Hedgehog/Intein (Hint) domain"/>
    <property type="match status" value="1"/>
</dbReference>
<evidence type="ECO:0000256" key="1">
    <source>
        <dbReference type="SAM" id="SignalP"/>
    </source>
</evidence>
<keyword evidence="4" id="KW-1185">Reference proteome</keyword>
<dbReference type="Gene3D" id="1.25.10.10">
    <property type="entry name" value="Leucine-rich Repeat Variant"/>
    <property type="match status" value="1"/>
</dbReference>
<dbReference type="EMBL" id="CP042997">
    <property type="protein sequence ID" value="QEH38042.1"/>
    <property type="molecule type" value="Genomic_DNA"/>
</dbReference>
<dbReference type="InterPro" id="IPR011990">
    <property type="entry name" value="TPR-like_helical_dom_sf"/>
</dbReference>
<evidence type="ECO:0000259" key="2">
    <source>
        <dbReference type="SMART" id="SM00306"/>
    </source>
</evidence>
<evidence type="ECO:0000313" key="4">
    <source>
        <dbReference type="Proteomes" id="UP000324233"/>
    </source>
</evidence>
<evidence type="ECO:0000313" key="3">
    <source>
        <dbReference type="EMBL" id="QEH38042.1"/>
    </source>
</evidence>
<dbReference type="Gene3D" id="1.25.40.10">
    <property type="entry name" value="Tetratricopeptide repeat domain"/>
    <property type="match status" value="1"/>
</dbReference>
<dbReference type="SUPFAM" id="SSF51294">
    <property type="entry name" value="Hedgehog/intein (Hint) domain"/>
    <property type="match status" value="1"/>
</dbReference>
<gene>
    <name evidence="3" type="ORF">OJF2_66380</name>
</gene>
<dbReference type="InterPro" id="IPR003587">
    <property type="entry name" value="Hint_dom_N"/>
</dbReference>
<dbReference type="SMART" id="SM00306">
    <property type="entry name" value="HintN"/>
    <property type="match status" value="1"/>
</dbReference>
<sequence precursor="true">MTLACWLGLCLVAQSAAASPPAADVAAAYREAKARAGRDPDALVRLALWCEQNGLTAERLKSLSLAILYRPDHEAARGLLGLVNYRGKWKRPDDVRAAEEADPEARKLQQEYLARRARARPTADSQQELARWCEQNGLADQAAVHYRQVVRLAPERPAAWKKLGYVKSGKGWARPAEIAEAKAEAEAQSRADRAWRPKLEKYRDDLIGKDAAKRRRAEEALASITDPRAVPMIWAVLVRPDAATQLRAADAMAQIQGPAASNALAMLAVSSEFPDVRGRATQILSRRDPREFVEPLLERVHRPFKVTVSSDVSLGSYGQVFAEGERYNLRRTYQVDAERTLARIPSRLFADGMPFLGGMDPQSAAIMNSLAGSSWSRGGAIDVQRMAMQRDLDIASFWSRIDSNVQLARARMAEDVAGLEAANREIRAANDRVLPLLKLSTGRDFGEDQDSWMRWWSDQLGAVYSSSTPAEKPTYSDFVSIQTEPPHTGCFVAGTLVNTARGPEPIETLQVGDRVLSQDTTTGQLSYRAVTATHENGPMPTLRLTLGTEPIVATGIHRFWRPGKGWTMARDLKPGDLVRTLGGTSRLSAVEPGPVALVYNLDVAENRDFFVGKGGYLVYDFSLVCPATTPFDAAPASVATAP</sequence>
<dbReference type="KEGG" id="agv:OJF2_66380"/>
<dbReference type="Pfam" id="PF07591">
    <property type="entry name" value="PT-HINT"/>
    <property type="match status" value="1"/>
</dbReference>
<dbReference type="RefSeq" id="WP_168222172.1">
    <property type="nucleotide sequence ID" value="NZ_CP042997.1"/>
</dbReference>
<feature type="domain" description="Hint" evidence="2">
    <location>
        <begin position="488"/>
        <end position="582"/>
    </location>
</feature>
<organism evidence="3 4">
    <name type="scientific">Aquisphaera giovannonii</name>
    <dbReference type="NCBI Taxonomy" id="406548"/>
    <lineage>
        <taxon>Bacteria</taxon>
        <taxon>Pseudomonadati</taxon>
        <taxon>Planctomycetota</taxon>
        <taxon>Planctomycetia</taxon>
        <taxon>Isosphaerales</taxon>
        <taxon>Isosphaeraceae</taxon>
        <taxon>Aquisphaera</taxon>
    </lineage>
</organism>
<feature type="signal peptide" evidence="1">
    <location>
        <begin position="1"/>
        <end position="18"/>
    </location>
</feature>
<name>A0A5B9WBU1_9BACT</name>
<dbReference type="InterPro" id="IPR016024">
    <property type="entry name" value="ARM-type_fold"/>
</dbReference>
<dbReference type="AlphaFoldDB" id="A0A5B9WBU1"/>